<dbReference type="GO" id="GO:0008237">
    <property type="term" value="F:metallopeptidase activity"/>
    <property type="evidence" value="ECO:0007669"/>
    <property type="project" value="UniProtKB-KW"/>
</dbReference>
<dbReference type="Proteomes" id="UP001201812">
    <property type="component" value="Unassembled WGS sequence"/>
</dbReference>
<dbReference type="GO" id="GO:0004177">
    <property type="term" value="F:aminopeptidase activity"/>
    <property type="evidence" value="ECO:0007669"/>
    <property type="project" value="UniProtKB-KW"/>
</dbReference>
<proteinExistence type="predicted"/>
<dbReference type="Gene3D" id="3.40.630.10">
    <property type="entry name" value="Zn peptidases"/>
    <property type="match status" value="1"/>
</dbReference>
<name>A0AAD4MH33_9BILA</name>
<evidence type="ECO:0000313" key="2">
    <source>
        <dbReference type="Proteomes" id="UP001201812"/>
    </source>
</evidence>
<dbReference type="GO" id="GO:0008270">
    <property type="term" value="F:zinc ion binding"/>
    <property type="evidence" value="ECO:0007669"/>
    <property type="project" value="InterPro"/>
</dbReference>
<evidence type="ECO:0000313" key="1">
    <source>
        <dbReference type="EMBL" id="KAI1693756.1"/>
    </source>
</evidence>
<gene>
    <name evidence="1" type="ORF">DdX_20498</name>
</gene>
<keyword evidence="2" id="KW-1185">Reference proteome</keyword>
<dbReference type="SUPFAM" id="SSF53187">
    <property type="entry name" value="Zn-dependent exopeptidases"/>
    <property type="match status" value="1"/>
</dbReference>
<keyword evidence="1" id="KW-0645">Protease</keyword>
<dbReference type="EMBL" id="JAKKPZ010000589">
    <property type="protein sequence ID" value="KAI1693756.1"/>
    <property type="molecule type" value="Genomic_DNA"/>
</dbReference>
<dbReference type="GO" id="GO:0006508">
    <property type="term" value="P:proteolysis"/>
    <property type="evidence" value="ECO:0007669"/>
    <property type="project" value="InterPro"/>
</dbReference>
<dbReference type="InterPro" id="IPR001948">
    <property type="entry name" value="Peptidase_M18"/>
</dbReference>
<dbReference type="Pfam" id="PF02127">
    <property type="entry name" value="Peptidase_M18"/>
    <property type="match status" value="1"/>
</dbReference>
<keyword evidence="1" id="KW-0482">Metalloprotease</keyword>
<keyword evidence="1" id="KW-0031">Aminopeptidase</keyword>
<keyword evidence="1" id="KW-0378">Hydrolase</keyword>
<sequence length="127" mass="14124">MISRKKDNHKPSLDGGVLVKVDVNQRWATSSFSHSVLKVIADEANIPLQYSATIVVAVSQLGQLCQQIWECKPSMWAPLNWECTQFASSPELLQYGTLQDCMRPSSSDFHMCLKGSSNQANSSNTIY</sequence>
<organism evidence="1 2">
    <name type="scientific">Ditylenchus destructor</name>
    <dbReference type="NCBI Taxonomy" id="166010"/>
    <lineage>
        <taxon>Eukaryota</taxon>
        <taxon>Metazoa</taxon>
        <taxon>Ecdysozoa</taxon>
        <taxon>Nematoda</taxon>
        <taxon>Chromadorea</taxon>
        <taxon>Rhabditida</taxon>
        <taxon>Tylenchina</taxon>
        <taxon>Tylenchomorpha</taxon>
        <taxon>Sphaerularioidea</taxon>
        <taxon>Anguinidae</taxon>
        <taxon>Anguininae</taxon>
        <taxon>Ditylenchus</taxon>
    </lineage>
</organism>
<dbReference type="AlphaFoldDB" id="A0AAD4MH33"/>
<comment type="caution">
    <text evidence="1">The sequence shown here is derived from an EMBL/GenBank/DDBJ whole genome shotgun (WGS) entry which is preliminary data.</text>
</comment>
<reference evidence="1" key="1">
    <citation type="submission" date="2022-01" db="EMBL/GenBank/DDBJ databases">
        <title>Genome Sequence Resource for Two Populations of Ditylenchus destructor, the Migratory Endoparasitic Phytonematode.</title>
        <authorList>
            <person name="Zhang H."/>
            <person name="Lin R."/>
            <person name="Xie B."/>
        </authorList>
    </citation>
    <scope>NUCLEOTIDE SEQUENCE</scope>
    <source>
        <strain evidence="1">BazhouSP</strain>
    </source>
</reference>
<protein>
    <submittedName>
        <fullName evidence="1">Aminopeptidase I zinc metalloprotease (M18) domain-containing protein</fullName>
    </submittedName>
</protein>
<accession>A0AAD4MH33</accession>